<dbReference type="NCBIfam" id="TIGR03353">
    <property type="entry name" value="VI_chp_4"/>
    <property type="match status" value="1"/>
</dbReference>
<name>A0A1H8UJD4_9GAMM</name>
<dbReference type="PANTHER" id="PTHR35566">
    <property type="entry name" value="BLR3599 PROTEIN"/>
    <property type="match status" value="1"/>
</dbReference>
<sequence>MERRAERPVWAEGVLLGQQHFQAWDRYNEAAQVLRASAVSPHLWGVLSLRIDSDALALGTCRLTGCEAILPDGRLIVLDEGADGAVEVDLTGLPASGGAVHLVMPANDQAEDLPGYASGGKGAAWRPRFVEMADAHDSERSREVMLGSPNLSLRAGEPPETGAVSLKIAEVERLDDTAFRLSSRFIPTVCRIGAAPALTDLVERNLERVSARVSMLRRQQASLGRGQEFGPSEVAGFLLMQTLEPAAVALRSLRANPGSHPWQAYDVLARLVAGLRIFSQADDDTAPHDPPVYDHGDLQSVMQALDHAVDDLIGTALPQHLASIQLVRESESILQVEGVESRLLDEQTLFLAVRFDAATSMTWVDDLPRQVKIGAREELERIVASALPGVQLIHVQRPPNRLPVKTGYEYFRLDKSGEFWGRAREAGSLALYMPAAFRDARVEMVAVHEG</sequence>
<dbReference type="STRING" id="406100.SAMN04488052_1078"/>
<evidence type="ECO:0000313" key="1">
    <source>
        <dbReference type="EMBL" id="SEP03073.1"/>
    </source>
</evidence>
<dbReference type="RefSeq" id="WP_091644984.1">
    <property type="nucleotide sequence ID" value="NZ_FOEG01000007.1"/>
</dbReference>
<organism evidence="1 2">
    <name type="scientific">Aquisalimonas asiatica</name>
    <dbReference type="NCBI Taxonomy" id="406100"/>
    <lineage>
        <taxon>Bacteria</taxon>
        <taxon>Pseudomonadati</taxon>
        <taxon>Pseudomonadota</taxon>
        <taxon>Gammaproteobacteria</taxon>
        <taxon>Chromatiales</taxon>
        <taxon>Ectothiorhodospiraceae</taxon>
        <taxon>Aquisalimonas</taxon>
    </lineage>
</organism>
<dbReference type="Pfam" id="PF05936">
    <property type="entry name" value="T6SS_VasE"/>
    <property type="match status" value="1"/>
</dbReference>
<keyword evidence="2" id="KW-1185">Reference proteome</keyword>
<dbReference type="PANTHER" id="PTHR35566:SF1">
    <property type="entry name" value="TYPE VI SECRETION SYSTEM BASEPLATE COMPONENT TSSK1"/>
    <property type="match status" value="1"/>
</dbReference>
<reference evidence="1 2" key="1">
    <citation type="submission" date="2016-10" db="EMBL/GenBank/DDBJ databases">
        <authorList>
            <person name="de Groot N.N."/>
        </authorList>
    </citation>
    <scope>NUCLEOTIDE SEQUENCE [LARGE SCALE GENOMIC DNA]</scope>
    <source>
        <strain evidence="1 2">CGMCC 1.6291</strain>
    </source>
</reference>
<gene>
    <name evidence="1" type="ORF">SAMN04488052_1078</name>
</gene>
<accession>A0A1H8UJD4</accession>
<evidence type="ECO:0000313" key="2">
    <source>
        <dbReference type="Proteomes" id="UP000199657"/>
    </source>
</evidence>
<dbReference type="OrthoDB" id="9775333at2"/>
<dbReference type="Proteomes" id="UP000199657">
    <property type="component" value="Unassembled WGS sequence"/>
</dbReference>
<protein>
    <submittedName>
        <fullName evidence="1">Type VI secretion system protein ImpJ</fullName>
    </submittedName>
</protein>
<dbReference type="InterPro" id="IPR010263">
    <property type="entry name" value="T6SS_TssK"/>
</dbReference>
<proteinExistence type="predicted"/>
<dbReference type="AlphaFoldDB" id="A0A1H8UJD4"/>
<dbReference type="EMBL" id="FOEG01000007">
    <property type="protein sequence ID" value="SEP03073.1"/>
    <property type="molecule type" value="Genomic_DNA"/>
</dbReference>